<dbReference type="RefSeq" id="WP_166274359.1">
    <property type="nucleotide sequence ID" value="NZ_JAAFGS010000003.1"/>
</dbReference>
<reference evidence="2 3" key="1">
    <citation type="submission" date="2020-01" db="EMBL/GenBank/DDBJ databases">
        <title>Polyphasic characterisation and genomic insights into a novel alkali tolerant bacterium VR-M41.</title>
        <authorList>
            <person name="Vemuluri V.R."/>
        </authorList>
    </citation>
    <scope>NUCLEOTIDE SEQUENCE [LARGE SCALE GENOMIC DNA]</scope>
    <source>
        <strain evidence="2 3">VR-M41</strain>
    </source>
</reference>
<name>A0ABX0F6K9_9BACL</name>
<keyword evidence="1" id="KW-1133">Transmembrane helix</keyword>
<dbReference type="Proteomes" id="UP000800303">
    <property type="component" value="Unassembled WGS sequence"/>
</dbReference>
<comment type="caution">
    <text evidence="2">The sequence shown here is derived from an EMBL/GenBank/DDBJ whole genome shotgun (WGS) entry which is preliminary data.</text>
</comment>
<keyword evidence="1" id="KW-0812">Transmembrane</keyword>
<keyword evidence="3" id="KW-1185">Reference proteome</keyword>
<protein>
    <submittedName>
        <fullName evidence="2">Uncharacterized protein</fullName>
    </submittedName>
</protein>
<organism evidence="2 3">
    <name type="scientific">Saccharibacillus alkalitolerans</name>
    <dbReference type="NCBI Taxonomy" id="2705290"/>
    <lineage>
        <taxon>Bacteria</taxon>
        <taxon>Bacillati</taxon>
        <taxon>Bacillota</taxon>
        <taxon>Bacilli</taxon>
        <taxon>Bacillales</taxon>
        <taxon>Paenibacillaceae</taxon>
        <taxon>Saccharibacillus</taxon>
    </lineage>
</organism>
<accession>A0ABX0F6K9</accession>
<gene>
    <name evidence="2" type="ORF">GYN08_11630</name>
</gene>
<sequence length="69" mass="7629">MKTFITSKSFWIPFILVLILGVWQNFGKEGHSLLSVLTSSLVAALISGIVIGGIVYLMFEISGMRRGRK</sequence>
<proteinExistence type="predicted"/>
<feature type="transmembrane region" description="Helical" evidence="1">
    <location>
        <begin position="9"/>
        <end position="26"/>
    </location>
</feature>
<feature type="transmembrane region" description="Helical" evidence="1">
    <location>
        <begin position="32"/>
        <end position="59"/>
    </location>
</feature>
<dbReference type="EMBL" id="JAAFGS010000003">
    <property type="protein sequence ID" value="NGZ75973.1"/>
    <property type="molecule type" value="Genomic_DNA"/>
</dbReference>
<keyword evidence="1" id="KW-0472">Membrane</keyword>
<evidence type="ECO:0000256" key="1">
    <source>
        <dbReference type="SAM" id="Phobius"/>
    </source>
</evidence>
<evidence type="ECO:0000313" key="2">
    <source>
        <dbReference type="EMBL" id="NGZ75973.1"/>
    </source>
</evidence>
<evidence type="ECO:0000313" key="3">
    <source>
        <dbReference type="Proteomes" id="UP000800303"/>
    </source>
</evidence>